<sequence>MAQVEQLTQEEKLEWINFNDKAYGAEATVERLEHLQQRFPKEPLYWFQLARFYHFAGQSPKATALWQTLEVPKPSAFRDINYFAQSFIAVGEPQQALAILHQYTDPHDLDLDQLITLQDLADYNAATELQAYYQGQRIERGDTSLDPYVLIATHNGTQRHDIDVLWDYYQRTHSPALLIYLVNLAIEQGDEQLLKATGAALLANHGDDASVNMQLLRVRIAMYQERFASAKTILNQLVSTYPEHDEVQQTAMWFAISTGDNLWLRELYWRLVGSHQNNSEMYQAFAIAAQQLGLYQQADLWFGRLNATALLSAADKLNWALLLEHQGNLAQAASLRWQVISALSEQLRNTPDGETSYRSLVRMFVSGALTEAELTKYLLAQGNNPDLSAILIGSQINSLQKIALWQTHSSLKDKQVNIYVQLALALARDDRSTIYQLTYDSSQLDDFTRATALAKIGENAHAWQLAEQQLGAHTAKLNLAPLQRFLASQHPLASHGVRYEHELKDSWQVRSEQFRYYRPMGDGQWLLDLDYSHGSPKSEQLDNYHQRAAQLTWRFSPQHYLVNRGEVGVAIYDRHQQTHYGQFATLVWLPYLKTGKFLYASF</sequence>
<dbReference type="RefSeq" id="WP_342676977.1">
    <property type="nucleotide sequence ID" value="NZ_JBCGCU010000004.1"/>
</dbReference>
<name>A0ABU9MY20_9GAMM</name>
<evidence type="ECO:0000313" key="1">
    <source>
        <dbReference type="EMBL" id="MEM0514838.1"/>
    </source>
</evidence>
<evidence type="ECO:0000313" key="2">
    <source>
        <dbReference type="Proteomes" id="UP001447008"/>
    </source>
</evidence>
<organism evidence="1 2">
    <name type="scientific">Pseudoalteromonas qingdaonensis</name>
    <dbReference type="NCBI Taxonomy" id="3131913"/>
    <lineage>
        <taxon>Bacteria</taxon>
        <taxon>Pseudomonadati</taxon>
        <taxon>Pseudomonadota</taxon>
        <taxon>Gammaproteobacteria</taxon>
        <taxon>Alteromonadales</taxon>
        <taxon>Pseudoalteromonadaceae</taxon>
        <taxon>Pseudoalteromonas</taxon>
    </lineage>
</organism>
<dbReference type="InterPro" id="IPR011990">
    <property type="entry name" value="TPR-like_helical_dom_sf"/>
</dbReference>
<keyword evidence="2" id="KW-1185">Reference proteome</keyword>
<reference evidence="1 2" key="1">
    <citation type="submission" date="2024-03" db="EMBL/GenBank/DDBJ databases">
        <title>Pseudoalteromonas qingdaonensis sp. nov., isolated from the intestines of marine benthic organisms.</title>
        <authorList>
            <person name="Lin X."/>
            <person name="Fang S."/>
            <person name="Hu X."/>
        </authorList>
    </citation>
    <scope>NUCLEOTIDE SEQUENCE [LARGE SCALE GENOMIC DNA]</scope>
    <source>
        <strain evidence="1 2">YIC-827</strain>
    </source>
</reference>
<comment type="caution">
    <text evidence="1">The sequence shown here is derived from an EMBL/GenBank/DDBJ whole genome shotgun (WGS) entry which is preliminary data.</text>
</comment>
<gene>
    <name evidence="1" type="ORF">WCN91_05265</name>
</gene>
<proteinExistence type="predicted"/>
<dbReference type="Proteomes" id="UP001447008">
    <property type="component" value="Unassembled WGS sequence"/>
</dbReference>
<dbReference type="Gene3D" id="1.25.40.10">
    <property type="entry name" value="Tetratricopeptide repeat domain"/>
    <property type="match status" value="1"/>
</dbReference>
<dbReference type="EMBL" id="JBCGCU010000004">
    <property type="protein sequence ID" value="MEM0514838.1"/>
    <property type="molecule type" value="Genomic_DNA"/>
</dbReference>
<dbReference type="Pfam" id="PF13429">
    <property type="entry name" value="TPR_15"/>
    <property type="match status" value="1"/>
</dbReference>
<accession>A0ABU9MY20</accession>
<protein>
    <submittedName>
        <fullName evidence="1">Tetratricopeptide repeat protein</fullName>
    </submittedName>
</protein>